<evidence type="ECO:0000259" key="12">
    <source>
        <dbReference type="PROSITE" id="PS50011"/>
    </source>
</evidence>
<evidence type="ECO:0000313" key="14">
    <source>
        <dbReference type="Proteomes" id="UP000290809"/>
    </source>
</evidence>
<evidence type="ECO:0000256" key="4">
    <source>
        <dbReference type="ARBA" id="ARBA00022741"/>
    </source>
</evidence>
<dbReference type="GO" id="GO:0005524">
    <property type="term" value="F:ATP binding"/>
    <property type="evidence" value="ECO:0007669"/>
    <property type="project" value="UniProtKB-UniRule"/>
</dbReference>
<feature type="domain" description="Protein kinase" evidence="12">
    <location>
        <begin position="28"/>
        <end position="312"/>
    </location>
</feature>
<keyword evidence="10" id="KW-0175">Coiled coil</keyword>
<feature type="compositionally biased region" description="Basic and acidic residues" evidence="11">
    <location>
        <begin position="681"/>
        <end position="707"/>
    </location>
</feature>
<feature type="compositionally biased region" description="Low complexity" evidence="11">
    <location>
        <begin position="283"/>
        <end position="295"/>
    </location>
</feature>
<evidence type="ECO:0000313" key="13">
    <source>
        <dbReference type="EMBL" id="RTG90438.1"/>
    </source>
</evidence>
<dbReference type="PANTHER" id="PTHR47167:SF4">
    <property type="entry name" value="SERINE_THREONINE-PROTEIN KINASE TAO"/>
    <property type="match status" value="1"/>
</dbReference>
<protein>
    <recommendedName>
        <fullName evidence="1">non-specific serine/threonine protein kinase</fullName>
        <ecNumber evidence="1">2.7.11.1</ecNumber>
    </recommendedName>
</protein>
<dbReference type="STRING" id="6184.A0A430QRX0"/>
<dbReference type="SUPFAM" id="SSF56112">
    <property type="entry name" value="Protein kinase-like (PK-like)"/>
    <property type="match status" value="1"/>
</dbReference>
<dbReference type="Gene3D" id="1.10.510.10">
    <property type="entry name" value="Transferase(Phosphotransferase) domain 1"/>
    <property type="match status" value="1"/>
</dbReference>
<evidence type="ECO:0000256" key="3">
    <source>
        <dbReference type="ARBA" id="ARBA00022679"/>
    </source>
</evidence>
<feature type="region of interest" description="Disordered" evidence="11">
    <location>
        <begin position="991"/>
        <end position="1010"/>
    </location>
</feature>
<keyword evidence="5 13" id="KW-0418">Kinase</keyword>
<evidence type="ECO:0000256" key="8">
    <source>
        <dbReference type="ARBA" id="ARBA00048679"/>
    </source>
</evidence>
<keyword evidence="6 9" id="KW-0067">ATP-binding</keyword>
<feature type="region of interest" description="Disordered" evidence="11">
    <location>
        <begin position="681"/>
        <end position="739"/>
    </location>
</feature>
<feature type="region of interest" description="Disordered" evidence="11">
    <location>
        <begin position="282"/>
        <end position="304"/>
    </location>
</feature>
<comment type="catalytic activity">
    <reaction evidence="8">
        <text>L-seryl-[protein] + ATP = O-phospho-L-seryl-[protein] + ADP + H(+)</text>
        <dbReference type="Rhea" id="RHEA:17989"/>
        <dbReference type="Rhea" id="RHEA-COMP:9863"/>
        <dbReference type="Rhea" id="RHEA-COMP:11604"/>
        <dbReference type="ChEBI" id="CHEBI:15378"/>
        <dbReference type="ChEBI" id="CHEBI:29999"/>
        <dbReference type="ChEBI" id="CHEBI:30616"/>
        <dbReference type="ChEBI" id="CHEBI:83421"/>
        <dbReference type="ChEBI" id="CHEBI:456216"/>
        <dbReference type="EC" id="2.7.11.1"/>
    </reaction>
</comment>
<feature type="compositionally biased region" description="Basic and acidic residues" evidence="11">
    <location>
        <begin position="1098"/>
        <end position="1110"/>
    </location>
</feature>
<evidence type="ECO:0000256" key="11">
    <source>
        <dbReference type="SAM" id="MobiDB-lite"/>
    </source>
</evidence>
<dbReference type="AlphaFoldDB" id="A0A430QRX0"/>
<feature type="region of interest" description="Disordered" evidence="11">
    <location>
        <begin position="1072"/>
        <end position="1110"/>
    </location>
</feature>
<evidence type="ECO:0000256" key="2">
    <source>
        <dbReference type="ARBA" id="ARBA00022527"/>
    </source>
</evidence>
<dbReference type="GO" id="GO:0004674">
    <property type="term" value="F:protein serine/threonine kinase activity"/>
    <property type="evidence" value="ECO:0007669"/>
    <property type="project" value="UniProtKB-KW"/>
</dbReference>
<keyword evidence="4 9" id="KW-0547">Nucleotide-binding</keyword>
<organism evidence="13 14">
    <name type="scientific">Schistosoma bovis</name>
    <name type="common">Blood fluke</name>
    <dbReference type="NCBI Taxonomy" id="6184"/>
    <lineage>
        <taxon>Eukaryota</taxon>
        <taxon>Metazoa</taxon>
        <taxon>Spiralia</taxon>
        <taxon>Lophotrochozoa</taxon>
        <taxon>Platyhelminthes</taxon>
        <taxon>Trematoda</taxon>
        <taxon>Digenea</taxon>
        <taxon>Strigeidida</taxon>
        <taxon>Schistosomatoidea</taxon>
        <taxon>Schistosomatidae</taxon>
        <taxon>Schistosoma</taxon>
    </lineage>
</organism>
<evidence type="ECO:0000256" key="10">
    <source>
        <dbReference type="SAM" id="Coils"/>
    </source>
</evidence>
<evidence type="ECO:0000256" key="9">
    <source>
        <dbReference type="PROSITE-ProRule" id="PRU10141"/>
    </source>
</evidence>
<evidence type="ECO:0000256" key="6">
    <source>
        <dbReference type="ARBA" id="ARBA00022840"/>
    </source>
</evidence>
<keyword evidence="3" id="KW-0808">Transferase</keyword>
<feature type="region of interest" description="Disordered" evidence="11">
    <location>
        <begin position="880"/>
        <end position="905"/>
    </location>
</feature>
<dbReference type="InterPro" id="IPR000719">
    <property type="entry name" value="Prot_kinase_dom"/>
</dbReference>
<dbReference type="SMART" id="SM00220">
    <property type="entry name" value="S_TKc"/>
    <property type="match status" value="1"/>
</dbReference>
<dbReference type="PROSITE" id="PS50011">
    <property type="entry name" value="PROTEIN_KINASE_DOM"/>
    <property type="match status" value="1"/>
</dbReference>
<feature type="coiled-coil region" evidence="10">
    <location>
        <begin position="805"/>
        <end position="865"/>
    </location>
</feature>
<keyword evidence="2" id="KW-0723">Serine/threonine-protein kinase</keyword>
<dbReference type="PROSITE" id="PS00107">
    <property type="entry name" value="PROTEIN_KINASE_ATP"/>
    <property type="match status" value="1"/>
</dbReference>
<name>A0A430QRX0_SCHBO</name>
<feature type="compositionally biased region" description="Polar residues" evidence="11">
    <location>
        <begin position="465"/>
        <end position="474"/>
    </location>
</feature>
<dbReference type="EC" id="2.7.11.1" evidence="1"/>
<evidence type="ECO:0000256" key="5">
    <source>
        <dbReference type="ARBA" id="ARBA00022777"/>
    </source>
</evidence>
<feature type="compositionally biased region" description="Low complexity" evidence="11">
    <location>
        <begin position="1072"/>
        <end position="1094"/>
    </location>
</feature>
<reference evidence="13 14" key="1">
    <citation type="journal article" date="2019" name="PLoS Pathog.">
        <title>Genome sequence of the bovine parasite Schistosoma bovis Tanzania.</title>
        <authorList>
            <person name="Oey H."/>
            <person name="Zakrzewski M."/>
            <person name="Gobert G."/>
            <person name="Gravermann K."/>
            <person name="Stoye J."/>
            <person name="Jones M."/>
            <person name="Mcmanus D."/>
            <person name="Krause L."/>
        </authorList>
    </citation>
    <scope>NUCLEOTIDE SEQUENCE [LARGE SCALE GENOMIC DNA]</scope>
    <source>
        <strain evidence="13 14">TAN1997</strain>
    </source>
</reference>
<proteinExistence type="predicted"/>
<evidence type="ECO:0000256" key="7">
    <source>
        <dbReference type="ARBA" id="ARBA00047899"/>
    </source>
</evidence>
<feature type="compositionally biased region" description="Basic and acidic residues" evidence="11">
    <location>
        <begin position="361"/>
        <end position="372"/>
    </location>
</feature>
<feature type="compositionally biased region" description="Polar residues" evidence="11">
    <location>
        <begin position="445"/>
        <end position="457"/>
    </location>
</feature>
<evidence type="ECO:0000256" key="1">
    <source>
        <dbReference type="ARBA" id="ARBA00012513"/>
    </source>
</evidence>
<dbReference type="GO" id="GO:0005737">
    <property type="term" value="C:cytoplasm"/>
    <property type="evidence" value="ECO:0007669"/>
    <property type="project" value="TreeGrafter"/>
</dbReference>
<dbReference type="EMBL" id="QMKO01001444">
    <property type="protein sequence ID" value="RTG90438.1"/>
    <property type="molecule type" value="Genomic_DNA"/>
</dbReference>
<accession>A0A430QRX0</accession>
<feature type="coiled-coil region" evidence="10">
    <location>
        <begin position="614"/>
        <end position="648"/>
    </location>
</feature>
<dbReference type="Proteomes" id="UP000290809">
    <property type="component" value="Unassembled WGS sequence"/>
</dbReference>
<feature type="compositionally biased region" description="Polar residues" evidence="11">
    <location>
        <begin position="421"/>
        <end position="431"/>
    </location>
</feature>
<keyword evidence="14" id="KW-1185">Reference proteome</keyword>
<comment type="catalytic activity">
    <reaction evidence="7">
        <text>L-threonyl-[protein] + ATP = O-phospho-L-threonyl-[protein] + ADP + H(+)</text>
        <dbReference type="Rhea" id="RHEA:46608"/>
        <dbReference type="Rhea" id="RHEA-COMP:11060"/>
        <dbReference type="Rhea" id="RHEA-COMP:11605"/>
        <dbReference type="ChEBI" id="CHEBI:15378"/>
        <dbReference type="ChEBI" id="CHEBI:30013"/>
        <dbReference type="ChEBI" id="CHEBI:30616"/>
        <dbReference type="ChEBI" id="CHEBI:61977"/>
        <dbReference type="ChEBI" id="CHEBI:456216"/>
        <dbReference type="EC" id="2.7.11.1"/>
    </reaction>
</comment>
<gene>
    <name evidence="13" type="ORF">DC041_0007143</name>
</gene>
<dbReference type="Pfam" id="PF00069">
    <property type="entry name" value="Pkinase"/>
    <property type="match status" value="1"/>
</dbReference>
<dbReference type="InterPro" id="IPR051234">
    <property type="entry name" value="TAO_STE20_kinase"/>
</dbReference>
<dbReference type="InterPro" id="IPR017441">
    <property type="entry name" value="Protein_kinase_ATP_BS"/>
</dbReference>
<sequence length="1110" mass="125180">MPKSLRTTVFKDPELSKYFSHENPTTVFTDFRQIGCGSFGAVYYARNRTTSEVVAIKELKVDTKRKKSEEEWNDIVREIKFLSHLAHKNCVLPKGCFMKEQTPWLVMEYCIGSVADVLEVHKKPLREDEIACIVQEVLTGLDYLHSEKRIHRDIKAANILLTDSGGVKIGDFGSASFVSPANSFVGTPFWIAPEVILAMEQGIYDVRVDVWSLGITCIEMAELEPPYFSATNPMAALYQIASNDAPRLVGELIQRTKAAVAAQENQISQKWKKILYESDLNHSPSSVVPNNSEESPTSRKTGFVYDDSNADLEASARNSYKPNLVSGILRQSHEGSNIGGSERSLRRHDLRKASLQTQQRDSNKCIDEETSHDSSSINDDVEYLVGDSCSNSVGSASSDLSDSCNSPGQRHVYIPPKHSVSGISNENSPSRTFDPDSGHGGSFDFNGTQPSPVPNRSSSHRLSEGDSSITQHPQNPRLVQINSHLYANMESSTDSHVYHSILVDSNNELGHRGTISETVVSSVTPTKTDLIKGETESFSRFSTTSHNDSGMITETSRIASVEINSPADTSTSVGHFATLKTTQMMRGLSLEPDASNSAAAVALGFTQQGYGRGMANWRDQMNELKRLRNQHNKHLKQVEDKNKVEEESLKSRLNRDYEATKLAMRKEFMRLEEIHAAEIEKERKRAMSVESKLARQLETETKSELKSAKKSPLGSFSSHDSDSSGHSNPLEAIRKRRHDVSTLETRKTKRLLLTQLQDIEMEQLRQYIRLQQKAAEEITSLLLRQHTELENLEINQLKRIQDLRINQLQSQHEAEMENLHQYFKRIEVGLQKRHCEETKNLPKYLKQKELQIRKQFRDAARIQKKQFKLLREERLKAARRTSELGSSPFSGASESCPSSGLMSSNPNNCSDSVDLQGQFVIHLQDERQILENLKLEEKRKQVDLEAQYNKSISELHERQNDKVETTHARENKEFKESRLEGVKILSNFQEKQRRDMLKQHQRQREDLENRIRARKESLEAAMKKNAESTKEESRRKTRRLMERHAEALRAFDIETANLGIDNAAVVGASARISASSGVSGGSSSSSTSFSSSSGQRPSDWRHSRAEFLPS</sequence>
<dbReference type="PANTHER" id="PTHR47167">
    <property type="entry name" value="SERINE/THREONINE-PROTEIN KINASE TAO1-LIKE PROTEIN"/>
    <property type="match status" value="1"/>
</dbReference>
<feature type="binding site" evidence="9">
    <location>
        <position position="57"/>
    </location>
    <ligand>
        <name>ATP</name>
        <dbReference type="ChEBI" id="CHEBI:30616"/>
    </ligand>
</feature>
<dbReference type="Gene3D" id="3.30.200.20">
    <property type="entry name" value="Phosphorylase Kinase, domain 1"/>
    <property type="match status" value="1"/>
</dbReference>
<feature type="compositionally biased region" description="Low complexity" evidence="11">
    <location>
        <begin position="391"/>
        <end position="406"/>
    </location>
</feature>
<feature type="region of interest" description="Disordered" evidence="11">
    <location>
        <begin position="391"/>
        <end position="476"/>
    </location>
</feature>
<feature type="region of interest" description="Disordered" evidence="11">
    <location>
        <begin position="331"/>
        <end position="379"/>
    </location>
</feature>
<feature type="compositionally biased region" description="Polar residues" evidence="11">
    <location>
        <begin position="883"/>
        <end position="905"/>
    </location>
</feature>
<dbReference type="InterPro" id="IPR011009">
    <property type="entry name" value="Kinase-like_dom_sf"/>
</dbReference>
<comment type="caution">
    <text evidence="13">The sequence shown here is derived from an EMBL/GenBank/DDBJ whole genome shotgun (WGS) entry which is preliminary data.</text>
</comment>